<dbReference type="GO" id="GO:0030261">
    <property type="term" value="P:chromosome condensation"/>
    <property type="evidence" value="ECO:0007669"/>
    <property type="project" value="UniProtKB-KW"/>
</dbReference>
<dbReference type="InterPro" id="IPR010992">
    <property type="entry name" value="IHF-like_DNA-bd_dom_sf"/>
</dbReference>
<gene>
    <name evidence="5" type="ORF">P4706_28245</name>
</gene>
<evidence type="ECO:0000256" key="2">
    <source>
        <dbReference type="ARBA" id="ARBA00023067"/>
    </source>
</evidence>
<dbReference type="PANTHER" id="PTHR33175">
    <property type="entry name" value="DNA-BINDING PROTEIN HU"/>
    <property type="match status" value="1"/>
</dbReference>
<dbReference type="InterPro" id="IPR000119">
    <property type="entry name" value="Hist_DNA-bd"/>
</dbReference>
<sequence>MTKFKTDIIAEYAQLERITKVEAEKRINTIFELVTLNLENGEDVKIANFFNFFIRERESKDAINPQTGEYMVIEATRTCVAKMTKPLKARVQG</sequence>
<protein>
    <submittedName>
        <fullName evidence="5">HU family DNA-binding protein</fullName>
    </submittedName>
</protein>
<evidence type="ECO:0000313" key="5">
    <source>
        <dbReference type="EMBL" id="MEC0276885.1"/>
    </source>
</evidence>
<dbReference type="Proteomes" id="UP001307168">
    <property type="component" value="Unassembled WGS sequence"/>
</dbReference>
<dbReference type="Gene3D" id="4.10.520.10">
    <property type="entry name" value="IHF-like DNA-binding proteins"/>
    <property type="match status" value="1"/>
</dbReference>
<dbReference type="AlphaFoldDB" id="A0AAW9NPM6"/>
<dbReference type="CDD" id="cd13832">
    <property type="entry name" value="IHF"/>
    <property type="match status" value="1"/>
</dbReference>
<dbReference type="PANTHER" id="PTHR33175:SF3">
    <property type="entry name" value="DNA-BINDING PROTEIN HU-BETA"/>
    <property type="match status" value="1"/>
</dbReference>
<proteinExistence type="inferred from homology"/>
<keyword evidence="6" id="KW-1185">Reference proteome</keyword>
<accession>A0AAW9NPM6</accession>
<comment type="caution">
    <text evidence="5">The sequence shown here is derived from an EMBL/GenBank/DDBJ whole genome shotgun (WGS) entry which is preliminary data.</text>
</comment>
<evidence type="ECO:0000256" key="3">
    <source>
        <dbReference type="ARBA" id="ARBA00023125"/>
    </source>
</evidence>
<evidence type="ECO:0000256" key="1">
    <source>
        <dbReference type="ARBA" id="ARBA00010529"/>
    </source>
</evidence>
<evidence type="ECO:0000313" key="6">
    <source>
        <dbReference type="Proteomes" id="UP001307168"/>
    </source>
</evidence>
<reference evidence="5 6" key="1">
    <citation type="submission" date="2023-03" db="EMBL/GenBank/DDBJ databases">
        <title>Bacillus Genome Sequencing.</title>
        <authorList>
            <person name="Dunlap C."/>
        </authorList>
    </citation>
    <scope>NUCLEOTIDE SEQUENCE [LARGE SCALE GENOMIC DNA]</scope>
    <source>
        <strain evidence="5 6">B-41290</strain>
    </source>
</reference>
<dbReference type="Pfam" id="PF00216">
    <property type="entry name" value="Bac_DNA_binding"/>
    <property type="match status" value="1"/>
</dbReference>
<dbReference type="SUPFAM" id="SSF47729">
    <property type="entry name" value="IHF-like DNA-binding proteins"/>
    <property type="match status" value="1"/>
</dbReference>
<dbReference type="GO" id="GO:0030527">
    <property type="term" value="F:structural constituent of chromatin"/>
    <property type="evidence" value="ECO:0007669"/>
    <property type="project" value="InterPro"/>
</dbReference>
<comment type="similarity">
    <text evidence="1 4">Belongs to the bacterial histone-like protein family.</text>
</comment>
<organism evidence="5 6">
    <name type="scientific">Peribacillus castrilensis</name>
    <dbReference type="NCBI Taxonomy" id="2897690"/>
    <lineage>
        <taxon>Bacteria</taxon>
        <taxon>Bacillati</taxon>
        <taxon>Bacillota</taxon>
        <taxon>Bacilli</taxon>
        <taxon>Bacillales</taxon>
        <taxon>Bacillaceae</taxon>
        <taxon>Peribacillus</taxon>
    </lineage>
</organism>
<dbReference type="RefSeq" id="WP_367408426.1">
    <property type="nucleotide sequence ID" value="NZ_JARNBH010000042.1"/>
</dbReference>
<keyword evidence="2" id="KW-0226">DNA condensation</keyword>
<evidence type="ECO:0000256" key="4">
    <source>
        <dbReference type="RuleBase" id="RU003939"/>
    </source>
</evidence>
<keyword evidence="3 5" id="KW-0238">DNA-binding</keyword>
<name>A0AAW9NPM6_9BACI</name>
<dbReference type="GO" id="GO:0003677">
    <property type="term" value="F:DNA binding"/>
    <property type="evidence" value="ECO:0007669"/>
    <property type="project" value="UniProtKB-KW"/>
</dbReference>
<dbReference type="EMBL" id="JARNBH010000042">
    <property type="protein sequence ID" value="MEC0276885.1"/>
    <property type="molecule type" value="Genomic_DNA"/>
</dbReference>
<dbReference type="SMART" id="SM00411">
    <property type="entry name" value="BHL"/>
    <property type="match status" value="1"/>
</dbReference>